<keyword evidence="2" id="KW-1185">Reference proteome</keyword>
<comment type="caution">
    <text evidence="1">The sequence shown here is derived from an EMBL/GenBank/DDBJ whole genome shotgun (WGS) entry which is preliminary data.</text>
</comment>
<protein>
    <submittedName>
        <fullName evidence="1">Uncharacterized protein</fullName>
    </submittedName>
</protein>
<evidence type="ECO:0000313" key="1">
    <source>
        <dbReference type="EMBL" id="GHD29233.1"/>
    </source>
</evidence>
<dbReference type="RefSeq" id="WP_189475587.1">
    <property type="nucleotide sequence ID" value="NZ_BMYM01000001.1"/>
</dbReference>
<gene>
    <name evidence="1" type="ORF">GCM10007053_09400</name>
</gene>
<evidence type="ECO:0000313" key="2">
    <source>
        <dbReference type="Proteomes" id="UP000644693"/>
    </source>
</evidence>
<sequence length="57" mass="6376">MKSPSKQRSVCAVKGRSIHSADRREKLVRELSKGNALAAEELRLLLRVPALFPRYAA</sequence>
<name>A0A919CIT4_9GAMM</name>
<reference evidence="1" key="1">
    <citation type="journal article" date="2014" name="Int. J. Syst. Evol. Microbiol.">
        <title>Complete genome sequence of Corynebacterium casei LMG S-19264T (=DSM 44701T), isolated from a smear-ripened cheese.</title>
        <authorList>
            <consortium name="US DOE Joint Genome Institute (JGI-PGF)"/>
            <person name="Walter F."/>
            <person name="Albersmeier A."/>
            <person name="Kalinowski J."/>
            <person name="Ruckert C."/>
        </authorList>
    </citation>
    <scope>NUCLEOTIDE SEQUENCE</scope>
    <source>
        <strain evidence="1">KCTC 23430</strain>
    </source>
</reference>
<reference evidence="1" key="2">
    <citation type="submission" date="2020-09" db="EMBL/GenBank/DDBJ databases">
        <authorList>
            <person name="Sun Q."/>
            <person name="Kim S."/>
        </authorList>
    </citation>
    <scope>NUCLEOTIDE SEQUENCE</scope>
    <source>
        <strain evidence="1">KCTC 23430</strain>
    </source>
</reference>
<dbReference type="EMBL" id="BMYM01000001">
    <property type="protein sequence ID" value="GHD29233.1"/>
    <property type="molecule type" value="Genomic_DNA"/>
</dbReference>
<dbReference type="AlphaFoldDB" id="A0A919CIT4"/>
<dbReference type="Proteomes" id="UP000644693">
    <property type="component" value="Unassembled WGS sequence"/>
</dbReference>
<organism evidence="1 2">
    <name type="scientific">Parahalioglobus pacificus</name>
    <dbReference type="NCBI Taxonomy" id="930806"/>
    <lineage>
        <taxon>Bacteria</taxon>
        <taxon>Pseudomonadati</taxon>
        <taxon>Pseudomonadota</taxon>
        <taxon>Gammaproteobacteria</taxon>
        <taxon>Cellvibrionales</taxon>
        <taxon>Halieaceae</taxon>
        <taxon>Parahalioglobus</taxon>
    </lineage>
</organism>
<accession>A0A919CIT4</accession>
<proteinExistence type="predicted"/>